<sequence>MTAAPDPSHPGSPDAGSRTLRNLVDGILAVLRGAGGIRRRRAAARQDFAHAPVAPTAQAAEETVTPPSDEHGGWPTWRTPR</sequence>
<proteinExistence type="predicted"/>
<evidence type="ECO:0000313" key="3">
    <source>
        <dbReference type="Proteomes" id="UP000635606"/>
    </source>
</evidence>
<accession>A0A8J4A780</accession>
<evidence type="ECO:0000256" key="1">
    <source>
        <dbReference type="SAM" id="MobiDB-lite"/>
    </source>
</evidence>
<evidence type="ECO:0000313" key="2">
    <source>
        <dbReference type="EMBL" id="GIJ75165.1"/>
    </source>
</evidence>
<dbReference type="AlphaFoldDB" id="A0A8J4A780"/>
<organism evidence="2 3">
    <name type="scientific">Virgisporangium ochraceum</name>
    <dbReference type="NCBI Taxonomy" id="65505"/>
    <lineage>
        <taxon>Bacteria</taxon>
        <taxon>Bacillati</taxon>
        <taxon>Actinomycetota</taxon>
        <taxon>Actinomycetes</taxon>
        <taxon>Micromonosporales</taxon>
        <taxon>Micromonosporaceae</taxon>
        <taxon>Virgisporangium</taxon>
    </lineage>
</organism>
<feature type="compositionally biased region" description="Low complexity" evidence="1">
    <location>
        <begin position="49"/>
        <end position="67"/>
    </location>
</feature>
<keyword evidence="3" id="KW-1185">Reference proteome</keyword>
<protein>
    <submittedName>
        <fullName evidence="2">Uncharacterized protein</fullName>
    </submittedName>
</protein>
<name>A0A8J4A780_9ACTN</name>
<dbReference type="EMBL" id="BOPH01000149">
    <property type="protein sequence ID" value="GIJ75165.1"/>
    <property type="molecule type" value="Genomic_DNA"/>
</dbReference>
<comment type="caution">
    <text evidence="2">The sequence shown here is derived from an EMBL/GenBank/DDBJ whole genome shotgun (WGS) entry which is preliminary data.</text>
</comment>
<dbReference type="Proteomes" id="UP000635606">
    <property type="component" value="Unassembled WGS sequence"/>
</dbReference>
<feature type="region of interest" description="Disordered" evidence="1">
    <location>
        <begin position="49"/>
        <end position="81"/>
    </location>
</feature>
<reference evidence="2" key="1">
    <citation type="submission" date="2021-01" db="EMBL/GenBank/DDBJ databases">
        <title>Whole genome shotgun sequence of Virgisporangium ochraceum NBRC 16418.</title>
        <authorList>
            <person name="Komaki H."/>
            <person name="Tamura T."/>
        </authorList>
    </citation>
    <scope>NUCLEOTIDE SEQUENCE</scope>
    <source>
        <strain evidence="2">NBRC 16418</strain>
    </source>
</reference>
<gene>
    <name evidence="2" type="ORF">Voc01_100820</name>
</gene>